<dbReference type="CDD" id="cd13351">
    <property type="entry name" value="PH-GRAM1_TCB1D9_TCB1D9B"/>
    <property type="match status" value="1"/>
</dbReference>
<keyword evidence="1" id="KW-0343">GTPase activation</keyword>
<comment type="function">
    <text evidence="3">May act as a GTPase-activating protein for Rab family protein(s).</text>
</comment>
<evidence type="ECO:0000256" key="5">
    <source>
        <dbReference type="SAM" id="MobiDB-lite"/>
    </source>
</evidence>
<feature type="domain" description="Rab-GAP TBC" evidence="6">
    <location>
        <begin position="463"/>
        <end position="650"/>
    </location>
</feature>
<sequence>MLRTLCTSCFISVQGIIAEYNKINDVKEDDDTEKFKEAIVKFHRLFGMPEEEKLVNYYSCSYWKGKVPRQGWMYLSINHLCFYSFLMGREAKLVIRWVDITQLEKNATLLLPDVIKVSTRSSEHFFSVFLNINETFKLMEQLANIAMRQLLDNEGFEQDRSLPKLKRKSPKKVSALKRDLDARAKSERYRALFRLPKDEKLDGHTDCTLWTPFNKMHILGQMFVSTNYICFTSKEENLCSLIVPLREVTIVEKADSSSVLPSPLSISTRNKMTFLFANLKDRDFLVQRISDFLQQTTSRIYSDRELAGSYNSSDDEVYSRPSSLVSSSPQRSTGSEAEGERPFNLNGDSVPTATQTLMTMYRRRSPEEFNPKLNAAAVPGFALLLPSVSRSSRCCACVHGPTRQTTLDATRDGAGALRKAGFRSLFQAKEFLKEQAWKMHFAEYGQGVCMYRTEKTRELVLKGIPESMRGELWLLLSGAINEKATHPGYYEDLVEKSMGKYNLATEEIERDLHRSLPEHPAFQNEMGIAALRRVLTAYAFRNPNIGYCQAMNIVTSVLLLYAKEEEAFWLLVALCERMLPDYYNTRVVGALVDQGVFEELARDCVPQLYDCMQDLGVISTISLSWFLTLFLSVMPFESAVVVVDCFFYEGIKVIFQLALAVLDANVDKLLNCKDDGEAMTVLGRYLDSVTNKDSTLPPIPHLHSLLSDDGEPYPEVDIFRLIRTSYEVGAAGCGGRPVRVRAAGRVHAHQAGPRAPASLAFRGAGRDEQLGSGAGHSHCRCTLGRVGDSQKLRLPLPHPETPEQRLSPGHCSQRSALQARAERLTHIPGGHSGPLTNAHAAPFQKFGTIRADLIEQMRFKQRLKVIQTLEDTTKRNVVRTIVTETSFSIDELEELYALFKAEHLTSCYWGGSSNALDRHDPSLPYLEQYRIDFDQFKGMFALLFPWACGAHSDVLASRLFQLLDENGDSLINFREFVSGLSKDRLVLRGLFVRGCCTQDTFTLVLTWFLGAACHGDLTEKLKLLYKMHVLPEPSSDQDEPDSAFEATQYFFEDITPECTHVVGLDSRSKHGADDGFVTVSLKTDRGKRTNSQENRNYLRLWTPENKSKSKNAKDLPKLNQGQFIELCKTMYNMFSEDPNEQELYHATAAVTSLLLEIGEVGKLFAPQTAKESGGPSCHQALPGVLFPKKGPGQPYAVEPVEPLAAGLVGEGEEPSLGGQMEDIKLEDSSPRDNGACSSMLISDDDTKDDSSMSSYSVLSAGSHEEDKLQCEDIGEDTVLVRSGQGTAALPRSTSLDRDWAITFEQFLASLLTEPALVKYFDKPVCMMARVTSAKNIRMMGKPVASTSDYEISALSALSG</sequence>
<dbReference type="PANTHER" id="PTHR47666:SF3">
    <property type="entry name" value="TBC1 DOMAIN FAMILY MEMBER 9"/>
    <property type="match status" value="1"/>
</dbReference>
<feature type="region of interest" description="Disordered" evidence="5">
    <location>
        <begin position="1224"/>
        <end position="1254"/>
    </location>
</feature>
<dbReference type="FunFam" id="1.10.238.10:FF:000119">
    <property type="entry name" value="TBC1 domain family member 9"/>
    <property type="match status" value="1"/>
</dbReference>
<dbReference type="FunFam" id="1.10.472.80:FF:000016">
    <property type="entry name" value="TBC1 domain family, member 9"/>
    <property type="match status" value="1"/>
</dbReference>
<dbReference type="FunFam" id="2.30.29.30:FF:000013">
    <property type="entry name" value="Putative TBC1 domain family member 8B"/>
    <property type="match status" value="1"/>
</dbReference>
<dbReference type="Gene3D" id="1.10.10.750">
    <property type="entry name" value="Ypt/Rab-GAP domain of gyp1p, domain 1"/>
    <property type="match status" value="1"/>
</dbReference>
<evidence type="ECO:0000259" key="6">
    <source>
        <dbReference type="PROSITE" id="PS50086"/>
    </source>
</evidence>
<dbReference type="InterPro" id="IPR035969">
    <property type="entry name" value="Rab-GAP_TBC_sf"/>
</dbReference>
<dbReference type="GO" id="GO:0005096">
    <property type="term" value="F:GTPase activator activity"/>
    <property type="evidence" value="ECO:0007669"/>
    <property type="project" value="UniProtKB-KW"/>
</dbReference>
<dbReference type="Gene3D" id="2.30.29.30">
    <property type="entry name" value="Pleckstrin-homology domain (PH domain)/Phosphotyrosine-binding domain (PTB)"/>
    <property type="match status" value="2"/>
</dbReference>
<dbReference type="Gene3D" id="1.10.472.80">
    <property type="entry name" value="Ypt/Rab-GAP domain of gyp1p, domain 3"/>
    <property type="match status" value="1"/>
</dbReference>
<dbReference type="PANTHER" id="PTHR47666">
    <property type="entry name" value="PROTEIN VASCULAR ASSOCIATED DEATH 1, CHLOROPLASTIC"/>
    <property type="match status" value="1"/>
</dbReference>
<dbReference type="SMART" id="SM00164">
    <property type="entry name" value="TBC"/>
    <property type="match status" value="1"/>
</dbReference>
<dbReference type="InterPro" id="IPR036014">
    <property type="entry name" value="TCB1D9/TCB1D9B_PH-GRAM1"/>
</dbReference>
<dbReference type="CDD" id="cd13354">
    <property type="entry name" value="PH-GRAM2_TCB1D9_TCB1D9B"/>
    <property type="match status" value="1"/>
</dbReference>
<dbReference type="OrthoDB" id="17687at2759"/>
<evidence type="ECO:0000256" key="3">
    <source>
        <dbReference type="ARBA" id="ARBA00043879"/>
    </source>
</evidence>
<keyword evidence="8" id="KW-1185">Reference proteome</keyword>
<dbReference type="InterPro" id="IPR036017">
    <property type="entry name" value="TCB1D9/TCB1D9B_PH-GRAM2"/>
</dbReference>
<evidence type="ECO:0000256" key="4">
    <source>
        <dbReference type="ARBA" id="ARBA00072016"/>
    </source>
</evidence>
<dbReference type="Pfam" id="PF00566">
    <property type="entry name" value="RabGAP-TBC"/>
    <property type="match status" value="1"/>
</dbReference>
<name>A0A8J6AJK7_GALPY</name>
<evidence type="ECO:0000256" key="2">
    <source>
        <dbReference type="ARBA" id="ARBA00022737"/>
    </source>
</evidence>
<proteinExistence type="predicted"/>
<dbReference type="EMBL" id="JAGFMF010011444">
    <property type="protein sequence ID" value="KAG8522183.1"/>
    <property type="molecule type" value="Genomic_DNA"/>
</dbReference>
<comment type="caution">
    <text evidence="7">The sequence shown here is derived from an EMBL/GenBank/DDBJ whole genome shotgun (WGS) entry which is preliminary data.</text>
</comment>
<dbReference type="Gene3D" id="1.10.8.270">
    <property type="entry name" value="putative rabgap domain of human tbc1 domain family member 14 like domains"/>
    <property type="match status" value="1"/>
</dbReference>
<dbReference type="GO" id="GO:0003008">
    <property type="term" value="P:system process"/>
    <property type="evidence" value="ECO:0007669"/>
    <property type="project" value="UniProtKB-ARBA"/>
</dbReference>
<dbReference type="Proteomes" id="UP000700334">
    <property type="component" value="Unassembled WGS sequence"/>
</dbReference>
<dbReference type="SUPFAM" id="SSF47473">
    <property type="entry name" value="EF-hand"/>
    <property type="match status" value="1"/>
</dbReference>
<dbReference type="SMART" id="SM00568">
    <property type="entry name" value="GRAM"/>
    <property type="match status" value="2"/>
</dbReference>
<dbReference type="Pfam" id="PF02893">
    <property type="entry name" value="GRAM"/>
    <property type="match status" value="2"/>
</dbReference>
<evidence type="ECO:0000256" key="1">
    <source>
        <dbReference type="ARBA" id="ARBA00022468"/>
    </source>
</evidence>
<dbReference type="FunFam" id="1.10.10.750:FF:000008">
    <property type="entry name" value="TBC1 domain family member 9"/>
    <property type="match status" value="1"/>
</dbReference>
<dbReference type="Gene3D" id="1.10.238.10">
    <property type="entry name" value="EF-hand"/>
    <property type="match status" value="1"/>
</dbReference>
<organism evidence="7 8">
    <name type="scientific">Galemys pyrenaicus</name>
    <name type="common">Iberian desman</name>
    <name type="synonym">Pyrenean desman</name>
    <dbReference type="NCBI Taxonomy" id="202257"/>
    <lineage>
        <taxon>Eukaryota</taxon>
        <taxon>Metazoa</taxon>
        <taxon>Chordata</taxon>
        <taxon>Craniata</taxon>
        <taxon>Vertebrata</taxon>
        <taxon>Euteleostomi</taxon>
        <taxon>Mammalia</taxon>
        <taxon>Eutheria</taxon>
        <taxon>Laurasiatheria</taxon>
        <taxon>Eulipotyphla</taxon>
        <taxon>Talpidae</taxon>
        <taxon>Galemys</taxon>
    </lineage>
</organism>
<gene>
    <name evidence="7" type="ORF">J0S82_015054</name>
</gene>
<dbReference type="InterPro" id="IPR000195">
    <property type="entry name" value="Rab-GAP-TBC_dom"/>
</dbReference>
<dbReference type="SUPFAM" id="SSF47923">
    <property type="entry name" value="Ypt/Rab-GAP domain of gyp1p"/>
    <property type="match status" value="2"/>
</dbReference>
<reference evidence="7" key="1">
    <citation type="journal article" date="2021" name="Evol. Appl.">
        <title>The genome of the Pyrenean desman and the effects of bottlenecks and inbreeding on the genomic landscape of an endangered species.</title>
        <authorList>
            <person name="Escoda L."/>
            <person name="Castresana J."/>
        </authorList>
    </citation>
    <scope>NUCLEOTIDE SEQUENCE</scope>
    <source>
        <strain evidence="7">IBE-C5619</strain>
    </source>
</reference>
<feature type="region of interest" description="Disordered" evidence="5">
    <location>
        <begin position="309"/>
        <end position="351"/>
    </location>
</feature>
<dbReference type="FunFam" id="2.30.29.30:FF:000041">
    <property type="entry name" value="TBC1 domain family member 9 isoform X1"/>
    <property type="match status" value="1"/>
</dbReference>
<evidence type="ECO:0000313" key="8">
    <source>
        <dbReference type="Proteomes" id="UP000700334"/>
    </source>
</evidence>
<dbReference type="InterPro" id="IPR011992">
    <property type="entry name" value="EF-hand-dom_pair"/>
</dbReference>
<keyword evidence="2" id="KW-0677">Repeat</keyword>
<feature type="compositionally biased region" description="Low complexity" evidence="5">
    <location>
        <begin position="319"/>
        <end position="332"/>
    </location>
</feature>
<dbReference type="InterPro" id="IPR011993">
    <property type="entry name" value="PH-like_dom_sf"/>
</dbReference>
<evidence type="ECO:0000313" key="7">
    <source>
        <dbReference type="EMBL" id="KAG8522183.1"/>
    </source>
</evidence>
<dbReference type="FunFam" id="1.10.8.270:FF:000002">
    <property type="entry name" value="TBC1 domain family member 9B"/>
    <property type="match status" value="1"/>
</dbReference>
<accession>A0A8J6AJK7</accession>
<protein>
    <recommendedName>
        <fullName evidence="4">TBC1 domain family member 9</fullName>
    </recommendedName>
</protein>
<dbReference type="PROSITE" id="PS50086">
    <property type="entry name" value="TBC_RABGAP"/>
    <property type="match status" value="1"/>
</dbReference>
<dbReference type="InterPro" id="IPR004182">
    <property type="entry name" value="GRAM"/>
</dbReference>